<dbReference type="Pfam" id="PF02535">
    <property type="entry name" value="Zip"/>
    <property type="match status" value="1"/>
</dbReference>
<feature type="transmembrane region" description="Helical" evidence="8">
    <location>
        <begin position="169"/>
        <end position="191"/>
    </location>
</feature>
<proteinExistence type="inferred from homology"/>
<accession>A0A512DIG2</accession>
<sequence>MSILLTGFLASLAAGAATGLGAVPLLLVRSVSKRIQNALLGFAAGVMLAASFFSLILPALETGAGPAVVGAGILLGATCLWALDLLMPHEHFENGRRGPQADSLRRIWLFVIAITLHNIPEGLAVGVGFGTGDTATGYPLAFGIGLQNMPEGLAVAVALYGVGYSRPKAVGIALATGLVEPLGALVGVIAVSMAAPLLPWGLAFAAGAMIFVVSNEIIPETHRAGLEKAASVGLMLGFVIMLYLDVSLS</sequence>
<keyword evidence="7 8" id="KW-0472">Membrane</keyword>
<gene>
    <name evidence="9" type="ORF">SAE02_03940</name>
</gene>
<dbReference type="PANTHER" id="PTHR11040:SF211">
    <property type="entry name" value="ZINC TRANSPORTER ZIP11"/>
    <property type="match status" value="1"/>
</dbReference>
<dbReference type="RefSeq" id="WP_044425595.1">
    <property type="nucleotide sequence ID" value="NZ_BJYZ01000002.1"/>
</dbReference>
<dbReference type="AlphaFoldDB" id="A0A512DIG2"/>
<evidence type="ECO:0000256" key="1">
    <source>
        <dbReference type="ARBA" id="ARBA00004651"/>
    </source>
</evidence>
<feature type="transmembrane region" description="Helical" evidence="8">
    <location>
        <begin position="107"/>
        <end position="129"/>
    </location>
</feature>
<feature type="transmembrane region" description="Helical" evidence="8">
    <location>
        <begin position="6"/>
        <end position="27"/>
    </location>
</feature>
<evidence type="ECO:0000256" key="6">
    <source>
        <dbReference type="ARBA" id="ARBA00022989"/>
    </source>
</evidence>
<evidence type="ECO:0000256" key="8">
    <source>
        <dbReference type="SAM" id="Phobius"/>
    </source>
</evidence>
<feature type="transmembrane region" description="Helical" evidence="8">
    <location>
        <begin position="141"/>
        <end position="162"/>
    </location>
</feature>
<keyword evidence="4 8" id="KW-0812">Transmembrane</keyword>
<feature type="transmembrane region" description="Helical" evidence="8">
    <location>
        <begin position="197"/>
        <end position="214"/>
    </location>
</feature>
<dbReference type="EMBL" id="BJYZ01000002">
    <property type="protein sequence ID" value="GEO36246.1"/>
    <property type="molecule type" value="Genomic_DNA"/>
</dbReference>
<evidence type="ECO:0000313" key="9">
    <source>
        <dbReference type="EMBL" id="GEO36246.1"/>
    </source>
</evidence>
<protein>
    <submittedName>
        <fullName evidence="9">ZIP family metal transporter</fullName>
    </submittedName>
</protein>
<dbReference type="GO" id="GO:0005886">
    <property type="term" value="C:plasma membrane"/>
    <property type="evidence" value="ECO:0007669"/>
    <property type="project" value="UniProtKB-SubCell"/>
</dbReference>
<evidence type="ECO:0000256" key="5">
    <source>
        <dbReference type="ARBA" id="ARBA00022833"/>
    </source>
</evidence>
<dbReference type="InterPro" id="IPR003689">
    <property type="entry name" value="ZIP"/>
</dbReference>
<dbReference type="PANTHER" id="PTHR11040">
    <property type="entry name" value="ZINC/IRON TRANSPORTER"/>
    <property type="match status" value="1"/>
</dbReference>
<feature type="transmembrane region" description="Helical" evidence="8">
    <location>
        <begin position="226"/>
        <end position="244"/>
    </location>
</feature>
<evidence type="ECO:0000256" key="2">
    <source>
        <dbReference type="ARBA" id="ARBA00006939"/>
    </source>
</evidence>
<feature type="transmembrane region" description="Helical" evidence="8">
    <location>
        <begin position="39"/>
        <end position="60"/>
    </location>
</feature>
<dbReference type="OrthoDB" id="9787346at2"/>
<keyword evidence="10" id="KW-1185">Reference proteome</keyword>
<evidence type="ECO:0000256" key="4">
    <source>
        <dbReference type="ARBA" id="ARBA00022692"/>
    </source>
</evidence>
<dbReference type="GO" id="GO:0005385">
    <property type="term" value="F:zinc ion transmembrane transporter activity"/>
    <property type="evidence" value="ECO:0007669"/>
    <property type="project" value="TreeGrafter"/>
</dbReference>
<organism evidence="9 10">
    <name type="scientific">Skermanella aerolata</name>
    <dbReference type="NCBI Taxonomy" id="393310"/>
    <lineage>
        <taxon>Bacteria</taxon>
        <taxon>Pseudomonadati</taxon>
        <taxon>Pseudomonadota</taxon>
        <taxon>Alphaproteobacteria</taxon>
        <taxon>Rhodospirillales</taxon>
        <taxon>Azospirillaceae</taxon>
        <taxon>Skermanella</taxon>
    </lineage>
</organism>
<name>A0A512DIG2_9PROT</name>
<keyword evidence="5" id="KW-0862">Zinc</keyword>
<comment type="caution">
    <text evidence="9">The sequence shown here is derived from an EMBL/GenBank/DDBJ whole genome shotgun (WGS) entry which is preliminary data.</text>
</comment>
<evidence type="ECO:0000313" key="10">
    <source>
        <dbReference type="Proteomes" id="UP000321523"/>
    </source>
</evidence>
<dbReference type="Proteomes" id="UP000321523">
    <property type="component" value="Unassembled WGS sequence"/>
</dbReference>
<reference evidence="9 10" key="1">
    <citation type="submission" date="2019-07" db="EMBL/GenBank/DDBJ databases">
        <title>Whole genome shotgun sequence of Skermanella aerolata NBRC 106429.</title>
        <authorList>
            <person name="Hosoyama A."/>
            <person name="Uohara A."/>
            <person name="Ohji S."/>
            <person name="Ichikawa N."/>
        </authorList>
    </citation>
    <scope>NUCLEOTIDE SEQUENCE [LARGE SCALE GENOMIC DNA]</scope>
    <source>
        <strain evidence="9 10">NBRC 106429</strain>
    </source>
</reference>
<evidence type="ECO:0000256" key="7">
    <source>
        <dbReference type="ARBA" id="ARBA00023136"/>
    </source>
</evidence>
<evidence type="ECO:0000256" key="3">
    <source>
        <dbReference type="ARBA" id="ARBA00022475"/>
    </source>
</evidence>
<keyword evidence="6 8" id="KW-1133">Transmembrane helix</keyword>
<keyword evidence="3" id="KW-1003">Cell membrane</keyword>
<comment type="subcellular location">
    <subcellularLocation>
        <location evidence="1">Cell membrane</location>
        <topology evidence="1">Multi-pass membrane protein</topology>
    </subcellularLocation>
</comment>
<feature type="transmembrane region" description="Helical" evidence="8">
    <location>
        <begin position="66"/>
        <end position="86"/>
    </location>
</feature>
<comment type="similarity">
    <text evidence="2">Belongs to the ZIP transporter (TC 2.A.5) family.</text>
</comment>